<dbReference type="Pfam" id="PF07690">
    <property type="entry name" value="MFS_1"/>
    <property type="match status" value="1"/>
</dbReference>
<feature type="transmembrane region" description="Helical" evidence="4">
    <location>
        <begin position="51"/>
        <end position="72"/>
    </location>
</feature>
<keyword evidence="4" id="KW-0472">Membrane</keyword>
<feature type="transmembrane region" description="Helical" evidence="4">
    <location>
        <begin position="287"/>
        <end position="306"/>
    </location>
</feature>
<dbReference type="PANTHER" id="PTHR11360">
    <property type="entry name" value="MONOCARBOXYLATE TRANSPORTER"/>
    <property type="match status" value="1"/>
</dbReference>
<comment type="subcellular location">
    <subcellularLocation>
        <location evidence="1">Membrane</location>
        <topology evidence="1">Multi-pass membrane protein</topology>
    </subcellularLocation>
</comment>
<dbReference type="AlphaFoldDB" id="C5FQS5"/>
<feature type="transmembrane region" description="Helical" evidence="4">
    <location>
        <begin position="318"/>
        <end position="337"/>
    </location>
</feature>
<dbReference type="HOGENOM" id="CLU_001265_1_1_1"/>
<name>C5FQS5_ARTOC</name>
<dbReference type="InterPro" id="IPR036259">
    <property type="entry name" value="MFS_trans_sf"/>
</dbReference>
<comment type="similarity">
    <text evidence="2">Belongs to the major facilitator superfamily. Monocarboxylate porter (TC 2.A.1.13) family.</text>
</comment>
<dbReference type="SUPFAM" id="SSF103473">
    <property type="entry name" value="MFS general substrate transporter"/>
    <property type="match status" value="1"/>
</dbReference>
<evidence type="ECO:0000313" key="7">
    <source>
        <dbReference type="Proteomes" id="UP000002035"/>
    </source>
</evidence>
<keyword evidence="4" id="KW-1133">Transmembrane helix</keyword>
<sequence>MYRWRKKEKKGSGSSGEGEEPEAFLHNDDKEDKAPPTITASGAAPDGGVRAWLVAAGGAAIFFCCLGFSNSFGVFTEYYLSHQLSGESPDKVAWIGSLSAFLLFATGIVGGPSFDRFGAWIIIPAAVIYIFAIMMLSLCKSYWQLMLVQGVLMGIVMGFLQFPAFAAVSQYFDKNRAAALGVVVSGSSVGGIIIPIALSKMLNSSALGFGWSVRIIGFLIIPFMLFACLTISARLPSRSTTFWIPSAYKEVKYILLIISLFFMFVGMFTPLFFLPTYAVSRGMDPTLAGYLLAITNASSTFGRIIPGVLADKYGRLNIFALGGVVTGVVIFCMNSAITDPTLIGYSVAFGFVSGTIISGASAAFSLCPQDPRDIGTYMGMGMSISSLGGLIGPPVNGAFVERYGSFFEVSMFSGTMCLFGGLIALGTKFYTAEGPLGRV</sequence>
<evidence type="ECO:0000259" key="5">
    <source>
        <dbReference type="PROSITE" id="PS50850"/>
    </source>
</evidence>
<dbReference type="PROSITE" id="PS50850">
    <property type="entry name" value="MFS"/>
    <property type="match status" value="1"/>
</dbReference>
<dbReference type="GO" id="GO:0022857">
    <property type="term" value="F:transmembrane transporter activity"/>
    <property type="evidence" value="ECO:0007669"/>
    <property type="project" value="InterPro"/>
</dbReference>
<feature type="transmembrane region" description="Helical" evidence="4">
    <location>
        <begin position="211"/>
        <end position="232"/>
    </location>
</feature>
<organism evidence="6 7">
    <name type="scientific">Arthroderma otae (strain ATCC MYA-4605 / CBS 113480)</name>
    <name type="common">Microsporum canis</name>
    <dbReference type="NCBI Taxonomy" id="554155"/>
    <lineage>
        <taxon>Eukaryota</taxon>
        <taxon>Fungi</taxon>
        <taxon>Dikarya</taxon>
        <taxon>Ascomycota</taxon>
        <taxon>Pezizomycotina</taxon>
        <taxon>Eurotiomycetes</taxon>
        <taxon>Eurotiomycetidae</taxon>
        <taxon>Onygenales</taxon>
        <taxon>Arthrodermataceae</taxon>
        <taxon>Microsporum</taxon>
    </lineage>
</organism>
<feature type="transmembrane region" description="Helical" evidence="4">
    <location>
        <begin position="374"/>
        <end position="391"/>
    </location>
</feature>
<feature type="domain" description="Major facilitator superfamily (MFS) profile" evidence="5">
    <location>
        <begin position="252"/>
        <end position="439"/>
    </location>
</feature>
<evidence type="ECO:0000256" key="2">
    <source>
        <dbReference type="ARBA" id="ARBA00006727"/>
    </source>
</evidence>
<evidence type="ECO:0000256" key="1">
    <source>
        <dbReference type="ARBA" id="ARBA00004141"/>
    </source>
</evidence>
<evidence type="ECO:0000256" key="4">
    <source>
        <dbReference type="SAM" id="Phobius"/>
    </source>
</evidence>
<dbReference type="EMBL" id="DS995704">
    <property type="protein sequence ID" value="EEQ32228.1"/>
    <property type="molecule type" value="Genomic_DNA"/>
</dbReference>
<proteinExistence type="inferred from homology"/>
<feature type="transmembrane region" description="Helical" evidence="4">
    <location>
        <begin position="142"/>
        <end position="165"/>
    </location>
</feature>
<dbReference type="GeneID" id="9226165"/>
<feature type="transmembrane region" description="Helical" evidence="4">
    <location>
        <begin position="177"/>
        <end position="199"/>
    </location>
</feature>
<evidence type="ECO:0000313" key="6">
    <source>
        <dbReference type="EMBL" id="EEQ32228.1"/>
    </source>
</evidence>
<dbReference type="InterPro" id="IPR050327">
    <property type="entry name" value="Proton-linked_MCT"/>
</dbReference>
<dbReference type="Gene3D" id="1.20.1250.20">
    <property type="entry name" value="MFS general substrate transporter like domains"/>
    <property type="match status" value="2"/>
</dbReference>
<reference evidence="7" key="1">
    <citation type="journal article" date="2012" name="MBio">
        <title>Comparative genome analysis of Trichophyton rubrum and related dermatophytes reveals candidate genes involved in infection.</title>
        <authorList>
            <person name="Martinez D.A."/>
            <person name="Oliver B.G."/>
            <person name="Graeser Y."/>
            <person name="Goldberg J.M."/>
            <person name="Li W."/>
            <person name="Martinez-Rossi N.M."/>
            <person name="Monod M."/>
            <person name="Shelest E."/>
            <person name="Barton R.C."/>
            <person name="Birch E."/>
            <person name="Brakhage A.A."/>
            <person name="Chen Z."/>
            <person name="Gurr S.J."/>
            <person name="Heiman D."/>
            <person name="Heitman J."/>
            <person name="Kosti I."/>
            <person name="Rossi A."/>
            <person name="Saif S."/>
            <person name="Samalova M."/>
            <person name="Saunders C.W."/>
            <person name="Shea T."/>
            <person name="Summerbell R.C."/>
            <person name="Xu J."/>
            <person name="Young S."/>
            <person name="Zeng Q."/>
            <person name="Birren B.W."/>
            <person name="Cuomo C.A."/>
            <person name="White T.C."/>
        </authorList>
    </citation>
    <scope>NUCLEOTIDE SEQUENCE [LARGE SCALE GENOMIC DNA]</scope>
    <source>
        <strain evidence="7">ATCC MYA-4605 / CBS 113480</strain>
    </source>
</reference>
<feature type="region of interest" description="Disordered" evidence="3">
    <location>
        <begin position="1"/>
        <end position="42"/>
    </location>
</feature>
<keyword evidence="4" id="KW-0812">Transmembrane</keyword>
<feature type="transmembrane region" description="Helical" evidence="4">
    <location>
        <begin position="411"/>
        <end position="430"/>
    </location>
</feature>
<protein>
    <submittedName>
        <fullName evidence="6">Monocarboxylate permease-like protein</fullName>
    </submittedName>
</protein>
<gene>
    <name evidence="6" type="ORF">MCYG_05047</name>
</gene>
<dbReference type="OMA" id="MGVAPMT"/>
<dbReference type="eggNOG" id="KOG2504">
    <property type="taxonomic scope" value="Eukaryota"/>
</dbReference>
<dbReference type="Proteomes" id="UP000002035">
    <property type="component" value="Unassembled WGS sequence"/>
</dbReference>
<evidence type="ECO:0000256" key="3">
    <source>
        <dbReference type="SAM" id="MobiDB-lite"/>
    </source>
</evidence>
<feature type="transmembrane region" description="Helical" evidence="4">
    <location>
        <begin position="92"/>
        <end position="110"/>
    </location>
</feature>
<dbReference type="RefSeq" id="XP_002847310.1">
    <property type="nucleotide sequence ID" value="XM_002847264.1"/>
</dbReference>
<dbReference type="InterPro" id="IPR011701">
    <property type="entry name" value="MFS"/>
</dbReference>
<keyword evidence="7" id="KW-1185">Reference proteome</keyword>
<dbReference type="PANTHER" id="PTHR11360:SF319">
    <property type="entry name" value="MAJOR FACILITATOR SUPERFAMILY (MFS) PROFILE DOMAIN-CONTAINING PROTEIN"/>
    <property type="match status" value="1"/>
</dbReference>
<dbReference type="InterPro" id="IPR020846">
    <property type="entry name" value="MFS_dom"/>
</dbReference>
<feature type="compositionally biased region" description="Basic and acidic residues" evidence="3">
    <location>
        <begin position="23"/>
        <end position="34"/>
    </location>
</feature>
<feature type="transmembrane region" description="Helical" evidence="4">
    <location>
        <begin position="253"/>
        <end position="275"/>
    </location>
</feature>
<dbReference type="VEuPathDB" id="FungiDB:MCYG_05047"/>
<accession>C5FQS5</accession>
<dbReference type="GO" id="GO:0016020">
    <property type="term" value="C:membrane"/>
    <property type="evidence" value="ECO:0007669"/>
    <property type="project" value="UniProtKB-SubCell"/>
</dbReference>
<dbReference type="OrthoDB" id="6499973at2759"/>
<feature type="transmembrane region" description="Helical" evidence="4">
    <location>
        <begin position="117"/>
        <end position="136"/>
    </location>
</feature>
<feature type="transmembrane region" description="Helical" evidence="4">
    <location>
        <begin position="343"/>
        <end position="367"/>
    </location>
</feature>